<keyword evidence="6" id="KW-1185">Reference proteome</keyword>
<dbReference type="PROSITE" id="PS51257">
    <property type="entry name" value="PROKAR_LIPOPROTEIN"/>
    <property type="match status" value="1"/>
</dbReference>
<proteinExistence type="inferred from homology"/>
<comment type="caution">
    <text evidence="5">The sequence shown here is derived from an EMBL/GenBank/DDBJ whole genome shotgun (WGS) entry which is preliminary data.</text>
</comment>
<dbReference type="Gene3D" id="3.40.30.10">
    <property type="entry name" value="Glutaredoxin"/>
    <property type="match status" value="1"/>
</dbReference>
<comment type="similarity">
    <text evidence="1">Belongs to the thioredoxin family. DsbA subfamily.</text>
</comment>
<feature type="domain" description="Thioredoxin-like fold" evidence="4">
    <location>
        <begin position="40"/>
        <end position="198"/>
    </location>
</feature>
<evidence type="ECO:0000256" key="3">
    <source>
        <dbReference type="SAM" id="SignalP"/>
    </source>
</evidence>
<protein>
    <submittedName>
        <fullName evidence="5">DsbA family protein</fullName>
    </submittedName>
</protein>
<name>A0A399R330_9PROT</name>
<dbReference type="Pfam" id="PF13462">
    <property type="entry name" value="Thioredoxin_4"/>
    <property type="match status" value="1"/>
</dbReference>
<feature type="signal peptide" evidence="3">
    <location>
        <begin position="1"/>
        <end position="21"/>
    </location>
</feature>
<dbReference type="OrthoDB" id="8478320at2"/>
<feature type="region of interest" description="Disordered" evidence="2">
    <location>
        <begin position="224"/>
        <end position="265"/>
    </location>
</feature>
<evidence type="ECO:0000313" key="6">
    <source>
        <dbReference type="Proteomes" id="UP000265431"/>
    </source>
</evidence>
<evidence type="ECO:0000313" key="5">
    <source>
        <dbReference type="EMBL" id="RIJ25906.1"/>
    </source>
</evidence>
<dbReference type="InterPro" id="IPR036249">
    <property type="entry name" value="Thioredoxin-like_sf"/>
</dbReference>
<dbReference type="EMBL" id="QWGB01000004">
    <property type="protein sequence ID" value="RIJ25906.1"/>
    <property type="molecule type" value="Genomic_DNA"/>
</dbReference>
<sequence>MKLNALTRRTAILAVSFLTMAACGASGDESGEGPNSAALQEISLGEADAPVTIVEYASWTCPACLQFHNEVVGNLKEDYVDTGKVRYVFREFPTAPANVSVAGFALARCAGEDRYYDVLDELFSRQTAILSLARQGGQVKQALQQIGANHGITDETEFDACLNNSDIRRAISASVAAGDEAGVNATPTVFLNGEQLEGYEWRQWPAMQTMLDEALGEDAPEIATEAGMEEAETPAMTDEGDMSDESMNIETESMDETEGEAAPQQ</sequence>
<evidence type="ECO:0000259" key="4">
    <source>
        <dbReference type="Pfam" id="PF13462"/>
    </source>
</evidence>
<organism evidence="5 6">
    <name type="scientific">Henriciella barbarensis</name>
    <dbReference type="NCBI Taxonomy" id="86342"/>
    <lineage>
        <taxon>Bacteria</taxon>
        <taxon>Pseudomonadati</taxon>
        <taxon>Pseudomonadota</taxon>
        <taxon>Alphaproteobacteria</taxon>
        <taxon>Hyphomonadales</taxon>
        <taxon>Hyphomonadaceae</taxon>
        <taxon>Henriciella</taxon>
    </lineage>
</organism>
<dbReference type="Proteomes" id="UP000265431">
    <property type="component" value="Unassembled WGS sequence"/>
</dbReference>
<accession>A0A399R330</accession>
<keyword evidence="3" id="KW-0732">Signal</keyword>
<reference evidence="5 6" key="1">
    <citation type="submission" date="2018-08" db="EMBL/GenBank/DDBJ databases">
        <title>Henriciella mobilis sp. nov., isolated from seawater.</title>
        <authorList>
            <person name="Cheng H."/>
            <person name="Wu Y.-H."/>
            <person name="Xu X.-W."/>
            <person name="Guo L.-L."/>
        </authorList>
    </citation>
    <scope>NUCLEOTIDE SEQUENCE [LARGE SCALE GENOMIC DNA]</scope>
    <source>
        <strain evidence="5 6">CCUG66934</strain>
    </source>
</reference>
<evidence type="ECO:0000256" key="1">
    <source>
        <dbReference type="ARBA" id="ARBA00005791"/>
    </source>
</evidence>
<dbReference type="SUPFAM" id="SSF52833">
    <property type="entry name" value="Thioredoxin-like"/>
    <property type="match status" value="1"/>
</dbReference>
<gene>
    <name evidence="5" type="ORF">D1224_01970</name>
</gene>
<feature type="chain" id="PRO_5017316995" evidence="3">
    <location>
        <begin position="22"/>
        <end position="265"/>
    </location>
</feature>
<dbReference type="RefSeq" id="WP_119378256.1">
    <property type="nucleotide sequence ID" value="NZ_QWGB01000004.1"/>
</dbReference>
<dbReference type="AlphaFoldDB" id="A0A399R330"/>
<feature type="compositionally biased region" description="Acidic residues" evidence="2">
    <location>
        <begin position="227"/>
        <end position="244"/>
    </location>
</feature>
<dbReference type="PANTHER" id="PTHR13887:SF56">
    <property type="entry name" value="THIOREDOXIN-LIKE REDUCTASE RV2466C"/>
    <property type="match status" value="1"/>
</dbReference>
<dbReference type="PANTHER" id="PTHR13887">
    <property type="entry name" value="GLUTATHIONE S-TRANSFERASE KAPPA"/>
    <property type="match status" value="1"/>
</dbReference>
<evidence type="ECO:0000256" key="2">
    <source>
        <dbReference type="SAM" id="MobiDB-lite"/>
    </source>
</evidence>
<dbReference type="InterPro" id="IPR012336">
    <property type="entry name" value="Thioredoxin-like_fold"/>
</dbReference>